<dbReference type="EMBL" id="JAEPRA010000006">
    <property type="protein sequence ID" value="KAG2184241.1"/>
    <property type="molecule type" value="Genomic_DNA"/>
</dbReference>
<protein>
    <recommendedName>
        <fullName evidence="1">SCP2 domain-containing protein</fullName>
    </recommendedName>
</protein>
<dbReference type="InterPro" id="IPR036527">
    <property type="entry name" value="SCP2_sterol-bd_dom_sf"/>
</dbReference>
<organism evidence="2 3">
    <name type="scientific">Umbelopsis vinacea</name>
    <dbReference type="NCBI Taxonomy" id="44442"/>
    <lineage>
        <taxon>Eukaryota</taxon>
        <taxon>Fungi</taxon>
        <taxon>Fungi incertae sedis</taxon>
        <taxon>Mucoromycota</taxon>
        <taxon>Mucoromycotina</taxon>
        <taxon>Umbelopsidomycetes</taxon>
        <taxon>Umbelopsidales</taxon>
        <taxon>Umbelopsidaceae</taxon>
        <taxon>Umbelopsis</taxon>
    </lineage>
</organism>
<dbReference type="OrthoDB" id="10265837at2759"/>
<proteinExistence type="predicted"/>
<accession>A0A8H7Q1T6</accession>
<evidence type="ECO:0000313" key="2">
    <source>
        <dbReference type="EMBL" id="KAG2184241.1"/>
    </source>
</evidence>
<comment type="caution">
    <text evidence="2">The sequence shown here is derived from an EMBL/GenBank/DDBJ whole genome shotgun (WGS) entry which is preliminary data.</text>
</comment>
<dbReference type="PANTHER" id="PTHR10094">
    <property type="entry name" value="STEROL CARRIER PROTEIN 2 SCP-2 FAMILY PROTEIN"/>
    <property type="match status" value="1"/>
</dbReference>
<dbReference type="InterPro" id="IPR003033">
    <property type="entry name" value="SCP2_sterol-bd_dom"/>
</dbReference>
<dbReference type="Proteomes" id="UP000612746">
    <property type="component" value="Unassembled WGS sequence"/>
</dbReference>
<gene>
    <name evidence="2" type="ORF">INT44_009256</name>
</gene>
<reference evidence="2" key="1">
    <citation type="submission" date="2020-12" db="EMBL/GenBank/DDBJ databases">
        <title>Metabolic potential, ecology and presence of endohyphal bacteria is reflected in genomic diversity of Mucoromycotina.</title>
        <authorList>
            <person name="Muszewska A."/>
            <person name="Okrasinska A."/>
            <person name="Steczkiewicz K."/>
            <person name="Drgas O."/>
            <person name="Orlowska M."/>
            <person name="Perlinska-Lenart U."/>
            <person name="Aleksandrzak-Piekarczyk T."/>
            <person name="Szatraj K."/>
            <person name="Zielenkiewicz U."/>
            <person name="Pilsyk S."/>
            <person name="Malc E."/>
            <person name="Mieczkowski P."/>
            <person name="Kruszewska J.S."/>
            <person name="Biernat P."/>
            <person name="Pawlowska J."/>
        </authorList>
    </citation>
    <scope>NUCLEOTIDE SEQUENCE</scope>
    <source>
        <strain evidence="2">WA0000051536</strain>
    </source>
</reference>
<dbReference type="PANTHER" id="PTHR10094:SF25">
    <property type="entry name" value="SCP2 STEROL-BINDING DOMAIN-CONTAINING PROTEIN 1"/>
    <property type="match status" value="1"/>
</dbReference>
<dbReference type="SUPFAM" id="SSF55718">
    <property type="entry name" value="SCP-like"/>
    <property type="match status" value="1"/>
</dbReference>
<dbReference type="AlphaFoldDB" id="A0A8H7Q1T6"/>
<sequence length="155" mass="16962">MASSPNSKLLSSLFMPELQRQLANGVCSSKVRLPILGNSATPQFAANLIIIFFRYAGNQVEPIITMDAEMAKEKAKAARARTVRITIDDSDLVNFVTGGLTGVRAYMSGKIKVRGDLMLAQKLEEVFNKTGGQERALEFLKQNEKEVAAITKAKL</sequence>
<name>A0A8H7Q1T6_9FUNG</name>
<evidence type="ECO:0000313" key="3">
    <source>
        <dbReference type="Proteomes" id="UP000612746"/>
    </source>
</evidence>
<dbReference type="Pfam" id="PF02036">
    <property type="entry name" value="SCP2"/>
    <property type="match status" value="1"/>
</dbReference>
<dbReference type="Gene3D" id="3.30.1050.10">
    <property type="entry name" value="SCP2 sterol-binding domain"/>
    <property type="match status" value="1"/>
</dbReference>
<keyword evidence="3" id="KW-1185">Reference proteome</keyword>
<feature type="domain" description="SCP2" evidence="1">
    <location>
        <begin position="79"/>
        <end position="127"/>
    </location>
</feature>
<dbReference type="GO" id="GO:0005829">
    <property type="term" value="C:cytosol"/>
    <property type="evidence" value="ECO:0007669"/>
    <property type="project" value="TreeGrafter"/>
</dbReference>
<evidence type="ECO:0000259" key="1">
    <source>
        <dbReference type="Pfam" id="PF02036"/>
    </source>
</evidence>